<dbReference type="SMART" id="SM00175">
    <property type="entry name" value="RAB"/>
    <property type="match status" value="1"/>
</dbReference>
<dbReference type="PROSITE" id="PS50088">
    <property type="entry name" value="ANK_REPEAT"/>
    <property type="match status" value="4"/>
</dbReference>
<dbReference type="Pfam" id="PF12796">
    <property type="entry name" value="Ank_2"/>
    <property type="match status" value="2"/>
</dbReference>
<dbReference type="PROSITE" id="PS51419">
    <property type="entry name" value="RAB"/>
    <property type="match status" value="1"/>
</dbReference>
<name>A0A072P7T0_9EURO</name>
<dbReference type="InterPro" id="IPR027417">
    <property type="entry name" value="P-loop_NTPase"/>
</dbReference>
<dbReference type="InterPro" id="IPR005225">
    <property type="entry name" value="Small_GTP-bd"/>
</dbReference>
<dbReference type="SMART" id="SM00174">
    <property type="entry name" value="RHO"/>
    <property type="match status" value="1"/>
</dbReference>
<dbReference type="SMART" id="SM00248">
    <property type="entry name" value="ANK"/>
    <property type="match status" value="6"/>
</dbReference>
<dbReference type="GO" id="GO:0009116">
    <property type="term" value="P:nucleoside metabolic process"/>
    <property type="evidence" value="ECO:0007669"/>
    <property type="project" value="InterPro"/>
</dbReference>
<dbReference type="OrthoDB" id="1658288at2759"/>
<dbReference type="STRING" id="1182545.A0A072P7T0"/>
<dbReference type="SMART" id="SM00173">
    <property type="entry name" value="RAS"/>
    <property type="match status" value="1"/>
</dbReference>
<dbReference type="PRINTS" id="PR01415">
    <property type="entry name" value="ANKYRIN"/>
</dbReference>
<protein>
    <recommendedName>
        <fullName evidence="2">Nucleoside phosphorylase domain-containing protein</fullName>
    </recommendedName>
</protein>
<sequence length="841" mass="91156">MRKTSKSRQDAPVRGHDNGIYRIVVAGGGGVGKSCFVIQAVLDHYVDEYDPTIEDSYRRVVIIDERPAQLEILDTAGQEEYASMREQWMRECEGLILMYSITSRPSLEGYLNEETGALTNGVRVFHSQILRVKDRDRFPIVMVGHKCDLAHSERQVSMNEGRQLAEELGCTFHEASAKSRINVDNVIYDLVRQIRRERTTAVTQPISDKLLVPEPFHRRSRSTGTILDKFSLVASLYRRFQGVKVDIRQEYKGNVAHQQALNSVLIQACRLADARGVKKCLANGADPKAQPGADGNALHASAALGHGKIVSILLDHHASPNAKGPRGVTALQLSSAEGHSKVVKLLLGGGAKVDESSPSHGTSLIAATSRGRCKVAEILIKHGANVSTRGGQYGNALHTAVFIGSLEIATLLLDNGASVHERGAGGSTALQTACSAKHAAIVHLLLDRGADPNASGGKLGCPLEVASETSRSDIYDILIAFGADPSRCAPHRDTNKMTIEREITQVMVDPQCPSPLDPVPTTPPVANRESDVAVHTGTSINYVAERSPHITVTSPRLPSAKPRLSHAQYTIGIVCPMSIELVSVEAMLDQSHHDLPTINRGQNAYSLGSVGQHNVVITVMPEIGNNHAAIVGTQMKNDFPRLEFALLVGIGGGIPGDADVRLGDVVVSKPERSFGGVIQYDMGKYVSSGAFERTGHLRKPPPILSAHVERLRARQMLVGNEINEHLSKILFKYPNMTEAQLVPQNPRENPKPQVHYGTIGSANALIKDSVMRNQLKRDSSMICVVEMEAAGLMESIPCLVIRGISDYADSHKNKIWQSYAAAVAAAYMKELLLMIPPMDAG</sequence>
<dbReference type="InterPro" id="IPR002110">
    <property type="entry name" value="Ankyrin_rpt"/>
</dbReference>
<dbReference type="InterPro" id="IPR036770">
    <property type="entry name" value="Ankyrin_rpt-contain_sf"/>
</dbReference>
<dbReference type="PROSITE" id="PS51420">
    <property type="entry name" value="RHO"/>
    <property type="match status" value="1"/>
</dbReference>
<feature type="repeat" description="ANK" evidence="1">
    <location>
        <begin position="359"/>
        <end position="391"/>
    </location>
</feature>
<feature type="domain" description="Nucleoside phosphorylase" evidence="2">
    <location>
        <begin position="570"/>
        <end position="815"/>
    </location>
</feature>
<dbReference type="GeneID" id="25283887"/>
<keyword evidence="1" id="KW-0040">ANK repeat</keyword>
<dbReference type="InterPro" id="IPR035994">
    <property type="entry name" value="Nucleoside_phosphorylase_sf"/>
</dbReference>
<dbReference type="GO" id="GO:0003924">
    <property type="term" value="F:GTPase activity"/>
    <property type="evidence" value="ECO:0007669"/>
    <property type="project" value="InterPro"/>
</dbReference>
<keyword evidence="4" id="KW-1185">Reference proteome</keyword>
<dbReference type="PANTHER" id="PTHR46082:SF11">
    <property type="entry name" value="AAA+ ATPASE DOMAIN-CONTAINING PROTEIN-RELATED"/>
    <property type="match status" value="1"/>
</dbReference>
<dbReference type="HOGENOM" id="CLU_338316_0_0_1"/>
<accession>A0A072P7T0</accession>
<comment type="caution">
    <text evidence="3">The sequence shown here is derived from an EMBL/GenBank/DDBJ whole genome shotgun (WGS) entry which is preliminary data.</text>
</comment>
<evidence type="ECO:0000259" key="2">
    <source>
        <dbReference type="Pfam" id="PF01048"/>
    </source>
</evidence>
<evidence type="ECO:0000313" key="3">
    <source>
        <dbReference type="EMBL" id="KEF55323.1"/>
    </source>
</evidence>
<dbReference type="Pfam" id="PF01048">
    <property type="entry name" value="PNP_UDP_1"/>
    <property type="match status" value="1"/>
</dbReference>
<dbReference type="PRINTS" id="PR00449">
    <property type="entry name" value="RASTRNSFRMNG"/>
</dbReference>
<dbReference type="AlphaFoldDB" id="A0A072P7T0"/>
<dbReference type="PROSITE" id="PS51421">
    <property type="entry name" value="RAS"/>
    <property type="match status" value="1"/>
</dbReference>
<dbReference type="SUPFAM" id="SSF48403">
    <property type="entry name" value="Ankyrin repeat"/>
    <property type="match status" value="1"/>
</dbReference>
<dbReference type="EMBL" id="AMGV01000008">
    <property type="protein sequence ID" value="KEF55323.1"/>
    <property type="molecule type" value="Genomic_DNA"/>
</dbReference>
<dbReference type="InterPro" id="IPR001806">
    <property type="entry name" value="Small_GTPase"/>
</dbReference>
<dbReference type="NCBIfam" id="TIGR00231">
    <property type="entry name" value="small_GTP"/>
    <property type="match status" value="1"/>
</dbReference>
<dbReference type="PANTHER" id="PTHR46082">
    <property type="entry name" value="ATP/GTP-BINDING PROTEIN-RELATED"/>
    <property type="match status" value="1"/>
</dbReference>
<dbReference type="Proteomes" id="UP000027920">
    <property type="component" value="Unassembled WGS sequence"/>
</dbReference>
<feature type="repeat" description="ANK" evidence="1">
    <location>
        <begin position="326"/>
        <end position="358"/>
    </location>
</feature>
<dbReference type="GO" id="GO:0005525">
    <property type="term" value="F:GTP binding"/>
    <property type="evidence" value="ECO:0007669"/>
    <property type="project" value="InterPro"/>
</dbReference>
<dbReference type="RefSeq" id="XP_013257913.1">
    <property type="nucleotide sequence ID" value="XM_013402459.1"/>
</dbReference>
<evidence type="ECO:0000313" key="4">
    <source>
        <dbReference type="Proteomes" id="UP000027920"/>
    </source>
</evidence>
<dbReference type="PROSITE" id="PS50297">
    <property type="entry name" value="ANK_REP_REGION"/>
    <property type="match status" value="3"/>
</dbReference>
<dbReference type="SUPFAM" id="SSF52540">
    <property type="entry name" value="P-loop containing nucleoside triphosphate hydrolases"/>
    <property type="match status" value="1"/>
</dbReference>
<gene>
    <name evidence="3" type="ORF">A1O9_08977</name>
</gene>
<reference evidence="3 4" key="1">
    <citation type="submission" date="2013-03" db="EMBL/GenBank/DDBJ databases">
        <title>The Genome Sequence of Exophiala aquamarina CBS 119918.</title>
        <authorList>
            <consortium name="The Broad Institute Genomics Platform"/>
            <person name="Cuomo C."/>
            <person name="de Hoog S."/>
            <person name="Gorbushina A."/>
            <person name="Walker B."/>
            <person name="Young S.K."/>
            <person name="Zeng Q."/>
            <person name="Gargeya S."/>
            <person name="Fitzgerald M."/>
            <person name="Haas B."/>
            <person name="Abouelleil A."/>
            <person name="Allen A.W."/>
            <person name="Alvarado L."/>
            <person name="Arachchi H.M."/>
            <person name="Berlin A.M."/>
            <person name="Chapman S.B."/>
            <person name="Gainer-Dewar J."/>
            <person name="Goldberg J."/>
            <person name="Griggs A."/>
            <person name="Gujja S."/>
            <person name="Hansen M."/>
            <person name="Howarth C."/>
            <person name="Imamovic A."/>
            <person name="Ireland A."/>
            <person name="Larimer J."/>
            <person name="McCowan C."/>
            <person name="Murphy C."/>
            <person name="Pearson M."/>
            <person name="Poon T.W."/>
            <person name="Priest M."/>
            <person name="Roberts A."/>
            <person name="Saif S."/>
            <person name="Shea T."/>
            <person name="Sisk P."/>
            <person name="Sykes S."/>
            <person name="Wortman J."/>
            <person name="Nusbaum C."/>
            <person name="Birren B."/>
        </authorList>
    </citation>
    <scope>NUCLEOTIDE SEQUENCE [LARGE SCALE GENOMIC DNA]</scope>
    <source>
        <strain evidence="3 4">CBS 119918</strain>
    </source>
</reference>
<dbReference type="InterPro" id="IPR000845">
    <property type="entry name" value="Nucleoside_phosphorylase_d"/>
</dbReference>
<evidence type="ECO:0000256" key="1">
    <source>
        <dbReference type="PROSITE-ProRule" id="PRU00023"/>
    </source>
</evidence>
<dbReference type="Gene3D" id="3.40.50.300">
    <property type="entry name" value="P-loop containing nucleotide triphosphate hydrolases"/>
    <property type="match status" value="1"/>
</dbReference>
<organism evidence="3 4">
    <name type="scientific">Exophiala aquamarina CBS 119918</name>
    <dbReference type="NCBI Taxonomy" id="1182545"/>
    <lineage>
        <taxon>Eukaryota</taxon>
        <taxon>Fungi</taxon>
        <taxon>Dikarya</taxon>
        <taxon>Ascomycota</taxon>
        <taxon>Pezizomycotina</taxon>
        <taxon>Eurotiomycetes</taxon>
        <taxon>Chaetothyriomycetidae</taxon>
        <taxon>Chaetothyriales</taxon>
        <taxon>Herpotrichiellaceae</taxon>
        <taxon>Exophiala</taxon>
    </lineage>
</organism>
<dbReference type="SUPFAM" id="SSF53167">
    <property type="entry name" value="Purine and uridine phosphorylases"/>
    <property type="match status" value="1"/>
</dbReference>
<dbReference type="InterPro" id="IPR053137">
    <property type="entry name" value="NLR-like"/>
</dbReference>
<dbReference type="Gene3D" id="1.25.40.20">
    <property type="entry name" value="Ankyrin repeat-containing domain"/>
    <property type="match status" value="2"/>
</dbReference>
<feature type="repeat" description="ANK" evidence="1">
    <location>
        <begin position="392"/>
        <end position="424"/>
    </location>
</feature>
<dbReference type="Gene3D" id="3.40.50.1580">
    <property type="entry name" value="Nucleoside phosphorylase domain"/>
    <property type="match status" value="1"/>
</dbReference>
<dbReference type="Pfam" id="PF00071">
    <property type="entry name" value="Ras"/>
    <property type="match status" value="1"/>
</dbReference>
<feature type="repeat" description="ANK" evidence="1">
    <location>
        <begin position="425"/>
        <end position="457"/>
    </location>
</feature>
<proteinExistence type="predicted"/>
<dbReference type="VEuPathDB" id="FungiDB:A1O9_08977"/>
<dbReference type="CDD" id="cd00876">
    <property type="entry name" value="Ras"/>
    <property type="match status" value="1"/>
</dbReference>